<dbReference type="AlphaFoldDB" id="A0A699KB42"/>
<gene>
    <name evidence="1" type="ORF">Tci_650583</name>
</gene>
<name>A0A699KB42_TANCI</name>
<comment type="caution">
    <text evidence="1">The sequence shown here is derived from an EMBL/GenBank/DDBJ whole genome shotgun (WGS) entry which is preliminary data.</text>
</comment>
<dbReference type="EMBL" id="BKCJ010487644">
    <property type="protein sequence ID" value="GFA78611.1"/>
    <property type="molecule type" value="Genomic_DNA"/>
</dbReference>
<proteinExistence type="predicted"/>
<sequence length="184" mass="20481">MASNYNFDPVLDKAILFAVGNNLVCDDHEEAKIVIETLSIGKLHRLYKALYSSVKLHLMLNSKRLTDGDGERDLIITTSLLEASNLLVLKGGSVIQSNSNLLVHLQVSLNLTMADIVIEARHLFYQYFVVSINYNFDPVLDKAILFAVGNNLVCDDHEEAKIVIETLSIGKLHRVQVNIALSTM</sequence>
<organism evidence="1">
    <name type="scientific">Tanacetum cinerariifolium</name>
    <name type="common">Dalmatian daisy</name>
    <name type="synonym">Chrysanthemum cinerariifolium</name>
    <dbReference type="NCBI Taxonomy" id="118510"/>
    <lineage>
        <taxon>Eukaryota</taxon>
        <taxon>Viridiplantae</taxon>
        <taxon>Streptophyta</taxon>
        <taxon>Embryophyta</taxon>
        <taxon>Tracheophyta</taxon>
        <taxon>Spermatophyta</taxon>
        <taxon>Magnoliopsida</taxon>
        <taxon>eudicotyledons</taxon>
        <taxon>Gunneridae</taxon>
        <taxon>Pentapetalae</taxon>
        <taxon>asterids</taxon>
        <taxon>campanulids</taxon>
        <taxon>Asterales</taxon>
        <taxon>Asteraceae</taxon>
        <taxon>Asteroideae</taxon>
        <taxon>Anthemideae</taxon>
        <taxon>Anthemidinae</taxon>
        <taxon>Tanacetum</taxon>
    </lineage>
</organism>
<evidence type="ECO:0000313" key="1">
    <source>
        <dbReference type="EMBL" id="GFA78611.1"/>
    </source>
</evidence>
<protein>
    <submittedName>
        <fullName evidence="1">Uncharacterized protein</fullName>
    </submittedName>
</protein>
<reference evidence="1" key="1">
    <citation type="journal article" date="2019" name="Sci. Rep.">
        <title>Draft genome of Tanacetum cinerariifolium, the natural source of mosquito coil.</title>
        <authorList>
            <person name="Yamashiro T."/>
            <person name="Shiraishi A."/>
            <person name="Satake H."/>
            <person name="Nakayama K."/>
        </authorList>
    </citation>
    <scope>NUCLEOTIDE SEQUENCE</scope>
</reference>
<accession>A0A699KB42</accession>